<sequence length="337" mass="36845">MRTPFQYLLGVRHPEAFHGRGVSGGYFEGWYVKLVSSDGTQRWAVIPGVFRAERGGAAEAFVQVLDGLTGRSWYHRYDADAFAASEREFAVRVGPNIFDASGITVEVPQLAGRIDFATPLRPYPVTARVPGIMGWYGYLPIMECRHGIVSFGHDLAGTLDVEGVAVDFDGGRGYLEKDWGRSFPSAYVWAASNHLADASGERPDGSLMASCAVIPGLGRRFRGSIVALALGGRVRTWATWNGSRDLDLRIDDQTVHWRMAGPDGTLDLAAERVRGGLLHAPLRTAMHRRVEETLDARLRLRLTAPDGATLFDGTGECAGLEVFGDTDGLTRLPARRR</sequence>
<dbReference type="KEGG" id="prv:G7070_13760"/>
<keyword evidence="2" id="KW-1185">Reference proteome</keyword>
<evidence type="ECO:0000313" key="1">
    <source>
        <dbReference type="EMBL" id="QIK73128.1"/>
    </source>
</evidence>
<dbReference type="InterPro" id="IPR025893">
    <property type="entry name" value="Tocopherol_cyclase"/>
</dbReference>
<dbReference type="RefSeq" id="WP_166234199.1">
    <property type="nucleotide sequence ID" value="NZ_CP049865.1"/>
</dbReference>
<dbReference type="PANTHER" id="PTHR35309:SF4">
    <property type="entry name" value="TOCOPHEROL CYCLASE"/>
    <property type="match status" value="1"/>
</dbReference>
<dbReference type="Proteomes" id="UP000501058">
    <property type="component" value="Chromosome"/>
</dbReference>
<reference evidence="1 2" key="1">
    <citation type="submission" date="2020-03" db="EMBL/GenBank/DDBJ databases">
        <title>Propioniciclava sp. nov., isolated from Hydrophilus acuminatus.</title>
        <authorList>
            <person name="Hyun D.-W."/>
            <person name="Bae J.-W."/>
        </authorList>
    </citation>
    <scope>NUCLEOTIDE SEQUENCE [LARGE SCALE GENOMIC DNA]</scope>
    <source>
        <strain evidence="1 2">HDW11</strain>
    </source>
</reference>
<name>A0A6G7Y904_9ACTN</name>
<evidence type="ECO:0008006" key="3">
    <source>
        <dbReference type="Google" id="ProtNLM"/>
    </source>
</evidence>
<dbReference type="EMBL" id="CP049865">
    <property type="protein sequence ID" value="QIK73128.1"/>
    <property type="molecule type" value="Genomic_DNA"/>
</dbReference>
<dbReference type="AlphaFoldDB" id="A0A6G7Y904"/>
<dbReference type="GO" id="GO:0009976">
    <property type="term" value="F:tocopherol cyclase activity"/>
    <property type="evidence" value="ECO:0007669"/>
    <property type="project" value="InterPro"/>
</dbReference>
<dbReference type="SUPFAM" id="SSF159245">
    <property type="entry name" value="AttH-like"/>
    <property type="match status" value="1"/>
</dbReference>
<protein>
    <recommendedName>
        <fullName evidence="3">Tocopherol cyclase</fullName>
    </recommendedName>
</protein>
<dbReference type="PANTHER" id="PTHR35309">
    <property type="match status" value="1"/>
</dbReference>
<evidence type="ECO:0000313" key="2">
    <source>
        <dbReference type="Proteomes" id="UP000501058"/>
    </source>
</evidence>
<dbReference type="Pfam" id="PF14249">
    <property type="entry name" value="Tocopherol_cycl"/>
    <property type="match status" value="1"/>
</dbReference>
<accession>A0A6G7Y904</accession>
<gene>
    <name evidence="1" type="ORF">G7070_13760</name>
</gene>
<proteinExistence type="predicted"/>
<organism evidence="1 2">
    <name type="scientific">Propioniciclava coleopterorum</name>
    <dbReference type="NCBI Taxonomy" id="2714937"/>
    <lineage>
        <taxon>Bacteria</taxon>
        <taxon>Bacillati</taxon>
        <taxon>Actinomycetota</taxon>
        <taxon>Actinomycetes</taxon>
        <taxon>Propionibacteriales</taxon>
        <taxon>Propionibacteriaceae</taxon>
        <taxon>Propioniciclava</taxon>
    </lineage>
</organism>